<name>A0A7U2HZ28_PHANO</name>
<dbReference type="EMBL" id="CP069028">
    <property type="protein sequence ID" value="QRC95938.1"/>
    <property type="molecule type" value="Genomic_DNA"/>
</dbReference>
<keyword evidence="2" id="KW-1185">Reference proteome</keyword>
<dbReference type="SUPFAM" id="SSF81383">
    <property type="entry name" value="F-box domain"/>
    <property type="match status" value="1"/>
</dbReference>
<evidence type="ECO:0000313" key="2">
    <source>
        <dbReference type="Proteomes" id="UP000663193"/>
    </source>
</evidence>
<dbReference type="InterPro" id="IPR036047">
    <property type="entry name" value="F-box-like_dom_sf"/>
</dbReference>
<evidence type="ECO:0000313" key="1">
    <source>
        <dbReference type="EMBL" id="QRC95938.1"/>
    </source>
</evidence>
<reference evidence="2" key="1">
    <citation type="journal article" date="2021" name="BMC Genomics">
        <title>Chromosome-level genome assembly and manually-curated proteome of model necrotroph Parastagonospora nodorum Sn15 reveals a genome-wide trove of candidate effector homologs, and redundancy of virulence-related functions within an accessory chromosome.</title>
        <authorList>
            <person name="Bertazzoni S."/>
            <person name="Jones D.A.B."/>
            <person name="Phan H.T."/>
            <person name="Tan K.-C."/>
            <person name="Hane J.K."/>
        </authorList>
    </citation>
    <scope>NUCLEOTIDE SEQUENCE [LARGE SCALE GENOMIC DNA]</scope>
    <source>
        <strain evidence="2">SN15 / ATCC MYA-4574 / FGSC 10173)</strain>
    </source>
</reference>
<dbReference type="VEuPathDB" id="FungiDB:JI435_303870"/>
<evidence type="ECO:0008006" key="3">
    <source>
        <dbReference type="Google" id="ProtNLM"/>
    </source>
</evidence>
<accession>A0A7U2HZ28</accession>
<protein>
    <recommendedName>
        <fullName evidence="3">F-box domain-containing protein</fullName>
    </recommendedName>
</protein>
<dbReference type="Proteomes" id="UP000663193">
    <property type="component" value="Chromosome 6"/>
</dbReference>
<gene>
    <name evidence="1" type="ORF">JI435_303870</name>
</gene>
<sequence>MLALVYKALSATGLNTQHYKSCVTMSNYINKLPPELRLAVLQHVSHDDLNNMCVLDYSWRDEVTPVLWGDFDSDLSDTNKQRLDMVLTHRYQRFFKHLRNLYI</sequence>
<organism evidence="1 2">
    <name type="scientific">Phaeosphaeria nodorum (strain SN15 / ATCC MYA-4574 / FGSC 10173)</name>
    <name type="common">Glume blotch fungus</name>
    <name type="synonym">Parastagonospora nodorum</name>
    <dbReference type="NCBI Taxonomy" id="321614"/>
    <lineage>
        <taxon>Eukaryota</taxon>
        <taxon>Fungi</taxon>
        <taxon>Dikarya</taxon>
        <taxon>Ascomycota</taxon>
        <taxon>Pezizomycotina</taxon>
        <taxon>Dothideomycetes</taxon>
        <taxon>Pleosporomycetidae</taxon>
        <taxon>Pleosporales</taxon>
        <taxon>Pleosporineae</taxon>
        <taxon>Phaeosphaeriaceae</taxon>
        <taxon>Parastagonospora</taxon>
    </lineage>
</organism>
<proteinExistence type="predicted"/>
<dbReference type="AlphaFoldDB" id="A0A7U2HZ28"/>